<keyword evidence="2" id="KW-0032">Aminotransferase</keyword>
<dbReference type="Pfam" id="PF00392">
    <property type="entry name" value="GntR"/>
    <property type="match status" value="1"/>
</dbReference>
<evidence type="ECO:0000256" key="6">
    <source>
        <dbReference type="SAM" id="MobiDB-lite"/>
    </source>
</evidence>
<feature type="domain" description="HTH gntR-type" evidence="7">
    <location>
        <begin position="12"/>
        <end position="80"/>
    </location>
</feature>
<dbReference type="Pfam" id="PF00155">
    <property type="entry name" value="Aminotran_1_2"/>
    <property type="match status" value="1"/>
</dbReference>
<proteinExistence type="predicted"/>
<gene>
    <name evidence="8" type="primary">gabR_1</name>
    <name evidence="8" type="ORF">PAESOLCIP111_02177</name>
</gene>
<dbReference type="RefSeq" id="WP_218091960.1">
    <property type="nucleotide sequence ID" value="NZ_CAJVAS010000007.1"/>
</dbReference>
<keyword evidence="4" id="KW-0238">DNA-binding</keyword>
<protein>
    <submittedName>
        <fullName evidence="8">HTH-type transcriptional regulatory protein GabR</fullName>
    </submittedName>
</protein>
<evidence type="ECO:0000313" key="9">
    <source>
        <dbReference type="Proteomes" id="UP000693672"/>
    </source>
</evidence>
<evidence type="ECO:0000256" key="2">
    <source>
        <dbReference type="ARBA" id="ARBA00022576"/>
    </source>
</evidence>
<dbReference type="GO" id="GO:0008483">
    <property type="term" value="F:transaminase activity"/>
    <property type="evidence" value="ECO:0007669"/>
    <property type="project" value="UniProtKB-KW"/>
</dbReference>
<dbReference type="GO" id="GO:0030170">
    <property type="term" value="F:pyridoxal phosphate binding"/>
    <property type="evidence" value="ECO:0007669"/>
    <property type="project" value="InterPro"/>
</dbReference>
<dbReference type="SMART" id="SM00345">
    <property type="entry name" value="HTH_GNTR"/>
    <property type="match status" value="1"/>
</dbReference>
<organism evidence="8 9">
    <name type="scientific">Paenibacillus solanacearum</name>
    <dbReference type="NCBI Taxonomy" id="2048548"/>
    <lineage>
        <taxon>Bacteria</taxon>
        <taxon>Bacillati</taxon>
        <taxon>Bacillota</taxon>
        <taxon>Bacilli</taxon>
        <taxon>Bacillales</taxon>
        <taxon>Paenibacillaceae</taxon>
        <taxon>Paenibacillus</taxon>
    </lineage>
</organism>
<dbReference type="PANTHER" id="PTHR46577:SF1">
    <property type="entry name" value="HTH-TYPE TRANSCRIPTIONAL REGULATORY PROTEIN GABR"/>
    <property type="match status" value="1"/>
</dbReference>
<dbReference type="GO" id="GO:0003677">
    <property type="term" value="F:DNA binding"/>
    <property type="evidence" value="ECO:0007669"/>
    <property type="project" value="UniProtKB-KW"/>
</dbReference>
<keyword evidence="2" id="KW-0808">Transferase</keyword>
<comment type="cofactor">
    <cofactor evidence="1">
        <name>pyridoxal 5'-phosphate</name>
        <dbReference type="ChEBI" id="CHEBI:597326"/>
    </cofactor>
</comment>
<sequence length="474" mass="53723">MLNLHLTDRSALPAYMQLYTQMRDQIRSGGIPYGMRLPSVRSLMQQLGTSKTTVESAYHMLLTEGYAVSRPKSGIYAANPFGASQPAPPSAGTDRTLSGPLPKGPAEEAHRIDFRPSAVDAQLFPMRSWRKMLHDTLDRSGEKINKYGDPQGEYAFRTVLADYLRNSRCVVCVPEQIVVGTGIHYSVGILAKLFAGIGRIAFEEPGFAPVREHFNQYGFRIEPVPVTEKGISVEALEQSCAEAVYITPSHQFPTGSVMPYPERERLLRWAQTKNAYIIEDDYDGEFRYSVKPIPSLQGLDRDGRVIYIGTFSKVFTPALRMNYMVLPLTLVEKMNNVNYLFDGPSRIDQWAMQSFIEQGHWYRHIRRMRKTYGKKHHRFIGLIRDYLGEHVRITGHSAGLHIQLTVDTNRTSGILVERAAAEGVKVYDLQEMWMKPVPSERPQIYLGFGGVSEQQMEEGIVLLKKAWEGLWEEA</sequence>
<dbReference type="CDD" id="cd07377">
    <property type="entry name" value="WHTH_GntR"/>
    <property type="match status" value="1"/>
</dbReference>
<feature type="region of interest" description="Disordered" evidence="6">
    <location>
        <begin position="79"/>
        <end position="108"/>
    </location>
</feature>
<dbReference type="Proteomes" id="UP000693672">
    <property type="component" value="Unassembled WGS sequence"/>
</dbReference>
<keyword evidence="3" id="KW-0805">Transcription regulation</keyword>
<evidence type="ECO:0000256" key="5">
    <source>
        <dbReference type="ARBA" id="ARBA00023163"/>
    </source>
</evidence>
<keyword evidence="9" id="KW-1185">Reference proteome</keyword>
<comment type="caution">
    <text evidence="8">The sequence shown here is derived from an EMBL/GenBank/DDBJ whole genome shotgun (WGS) entry which is preliminary data.</text>
</comment>
<keyword evidence="5" id="KW-0804">Transcription</keyword>
<dbReference type="PROSITE" id="PS50949">
    <property type="entry name" value="HTH_GNTR"/>
    <property type="match status" value="1"/>
</dbReference>
<dbReference type="InterPro" id="IPR004839">
    <property type="entry name" value="Aminotransferase_I/II_large"/>
</dbReference>
<evidence type="ECO:0000256" key="1">
    <source>
        <dbReference type="ARBA" id="ARBA00001933"/>
    </source>
</evidence>
<accession>A0A916NWR6</accession>
<dbReference type="PANTHER" id="PTHR46577">
    <property type="entry name" value="HTH-TYPE TRANSCRIPTIONAL REGULATORY PROTEIN GABR"/>
    <property type="match status" value="1"/>
</dbReference>
<evidence type="ECO:0000256" key="3">
    <source>
        <dbReference type="ARBA" id="ARBA00023015"/>
    </source>
</evidence>
<evidence type="ECO:0000259" key="7">
    <source>
        <dbReference type="PROSITE" id="PS50949"/>
    </source>
</evidence>
<dbReference type="AlphaFoldDB" id="A0A916NWR6"/>
<reference evidence="8" key="1">
    <citation type="submission" date="2021-06" db="EMBL/GenBank/DDBJ databases">
        <authorList>
            <person name="Criscuolo A."/>
        </authorList>
    </citation>
    <scope>NUCLEOTIDE SEQUENCE</scope>
    <source>
        <strain evidence="8">CIP111600</strain>
    </source>
</reference>
<name>A0A916NWR6_9BACL</name>
<evidence type="ECO:0000256" key="4">
    <source>
        <dbReference type="ARBA" id="ARBA00023125"/>
    </source>
</evidence>
<evidence type="ECO:0000313" key="8">
    <source>
        <dbReference type="EMBL" id="CAG7619060.1"/>
    </source>
</evidence>
<dbReference type="CDD" id="cd00609">
    <property type="entry name" value="AAT_like"/>
    <property type="match status" value="1"/>
</dbReference>
<dbReference type="InterPro" id="IPR000524">
    <property type="entry name" value="Tscrpt_reg_HTH_GntR"/>
</dbReference>
<dbReference type="GO" id="GO:0003700">
    <property type="term" value="F:DNA-binding transcription factor activity"/>
    <property type="evidence" value="ECO:0007669"/>
    <property type="project" value="InterPro"/>
</dbReference>
<dbReference type="EMBL" id="CAJVAS010000007">
    <property type="protein sequence ID" value="CAG7619060.1"/>
    <property type="molecule type" value="Genomic_DNA"/>
</dbReference>
<dbReference type="InterPro" id="IPR051446">
    <property type="entry name" value="HTH_trans_reg/aminotransferase"/>
</dbReference>